<name>A0ABY8D0E1_9HYPH</name>
<accession>A0ABY8D0E1</accession>
<gene>
    <name evidence="1" type="ORF">PYH38_005481</name>
</gene>
<dbReference type="RefSeq" id="WP_280733920.1">
    <property type="nucleotide sequence ID" value="NZ_CP120368.1"/>
</dbReference>
<dbReference type="Proteomes" id="UP001235547">
    <property type="component" value="Chromosome 1"/>
</dbReference>
<dbReference type="EMBL" id="CP120371">
    <property type="protein sequence ID" value="WEX83123.1"/>
    <property type="molecule type" value="Genomic_DNA"/>
</dbReference>
<reference evidence="1 2" key="1">
    <citation type="submission" date="2023-03" db="EMBL/GenBank/DDBJ databases">
        <authorList>
            <person name="Kaur S."/>
            <person name="Espinosa-Saiz D."/>
            <person name="Velazquez E."/>
            <person name="Menendez E."/>
            <person name="diCenzo G.C."/>
        </authorList>
    </citation>
    <scope>NUCLEOTIDE SEQUENCE [LARGE SCALE GENOMIC DNA]</scope>
    <source>
        <strain evidence="1 2">LMG 27395</strain>
    </source>
</reference>
<evidence type="ECO:0000313" key="1">
    <source>
        <dbReference type="EMBL" id="WEX83123.1"/>
    </source>
</evidence>
<organism evidence="1 2">
    <name type="scientific">Sinorhizobium numidicum</name>
    <dbReference type="NCBI Taxonomy" id="680248"/>
    <lineage>
        <taxon>Bacteria</taxon>
        <taxon>Pseudomonadati</taxon>
        <taxon>Pseudomonadota</taxon>
        <taxon>Alphaproteobacteria</taxon>
        <taxon>Hyphomicrobiales</taxon>
        <taxon>Rhizobiaceae</taxon>
        <taxon>Sinorhizobium/Ensifer group</taxon>
        <taxon>Sinorhizobium</taxon>
    </lineage>
</organism>
<evidence type="ECO:0000313" key="2">
    <source>
        <dbReference type="Proteomes" id="UP001235547"/>
    </source>
</evidence>
<protein>
    <submittedName>
        <fullName evidence="1">Uncharacterized protein</fullName>
    </submittedName>
</protein>
<proteinExistence type="predicted"/>
<keyword evidence="2" id="KW-1185">Reference proteome</keyword>
<sequence length="93" mass="10157">MTFKRAANLFVRTNASGDILSIFWPFETVEQGGPDQTGVALSDGEKLHNVAVPPDLYDAVSVRDLPADLFGNYDLQVDEKGNALLVRRGLEGH</sequence>